<name>A0A1F5FHT0_9BACT</name>
<gene>
    <name evidence="7" type="ORF">A2368_00915</name>
</gene>
<dbReference type="Pfam" id="PF00380">
    <property type="entry name" value="Ribosomal_S9"/>
    <property type="match status" value="1"/>
</dbReference>
<evidence type="ECO:0000313" key="7">
    <source>
        <dbReference type="EMBL" id="OGD79142.1"/>
    </source>
</evidence>
<evidence type="ECO:0000256" key="3">
    <source>
        <dbReference type="ARBA" id="ARBA00023274"/>
    </source>
</evidence>
<dbReference type="SUPFAM" id="SSF54211">
    <property type="entry name" value="Ribosomal protein S5 domain 2-like"/>
    <property type="match status" value="1"/>
</dbReference>
<dbReference type="InterPro" id="IPR014721">
    <property type="entry name" value="Ribsml_uS5_D2-typ_fold_subgr"/>
</dbReference>
<dbReference type="InterPro" id="IPR023035">
    <property type="entry name" value="Ribosomal_uS9_bac/plastid"/>
</dbReference>
<reference evidence="7 8" key="1">
    <citation type="journal article" date="2016" name="Nat. Commun.">
        <title>Thousands of microbial genomes shed light on interconnected biogeochemical processes in an aquifer system.</title>
        <authorList>
            <person name="Anantharaman K."/>
            <person name="Brown C.T."/>
            <person name="Hug L.A."/>
            <person name="Sharon I."/>
            <person name="Castelle C.J."/>
            <person name="Probst A.J."/>
            <person name="Thomas B.C."/>
            <person name="Singh A."/>
            <person name="Wilkins M.J."/>
            <person name="Karaoz U."/>
            <person name="Brodie E.L."/>
            <person name="Williams K.H."/>
            <person name="Hubbard S.S."/>
            <person name="Banfield J.F."/>
        </authorList>
    </citation>
    <scope>NUCLEOTIDE SEQUENCE [LARGE SCALE GENOMIC DNA]</scope>
</reference>
<proteinExistence type="inferred from homology"/>
<protein>
    <recommendedName>
        <fullName evidence="4">Small ribosomal subunit protein uS9</fullName>
    </recommendedName>
    <alternativeName>
        <fullName evidence="5">30S ribosomal protein S9</fullName>
    </alternativeName>
</protein>
<dbReference type="Proteomes" id="UP000176682">
    <property type="component" value="Unassembled WGS sequence"/>
</dbReference>
<dbReference type="InterPro" id="IPR020568">
    <property type="entry name" value="Ribosomal_Su5_D2-typ_SF"/>
</dbReference>
<evidence type="ECO:0000256" key="1">
    <source>
        <dbReference type="ARBA" id="ARBA00005251"/>
    </source>
</evidence>
<evidence type="ECO:0000256" key="5">
    <source>
        <dbReference type="ARBA" id="ARBA00035523"/>
    </source>
</evidence>
<dbReference type="EMBL" id="MFAM01000026">
    <property type="protein sequence ID" value="OGD79142.1"/>
    <property type="molecule type" value="Genomic_DNA"/>
</dbReference>
<dbReference type="NCBIfam" id="NF001099">
    <property type="entry name" value="PRK00132.1"/>
    <property type="match status" value="1"/>
</dbReference>
<feature type="compositionally biased region" description="Basic and acidic residues" evidence="6">
    <location>
        <begin position="103"/>
        <end position="114"/>
    </location>
</feature>
<dbReference type="AlphaFoldDB" id="A0A1F5FHT0"/>
<dbReference type="GO" id="GO:0006412">
    <property type="term" value="P:translation"/>
    <property type="evidence" value="ECO:0007669"/>
    <property type="project" value="InterPro"/>
</dbReference>
<dbReference type="PANTHER" id="PTHR21569">
    <property type="entry name" value="RIBOSOMAL PROTEIN S9"/>
    <property type="match status" value="1"/>
</dbReference>
<dbReference type="Gene3D" id="3.30.230.10">
    <property type="match status" value="1"/>
</dbReference>
<keyword evidence="3" id="KW-0687">Ribonucleoprotein</keyword>
<feature type="region of interest" description="Disordered" evidence="6">
    <location>
        <begin position="99"/>
        <end position="130"/>
    </location>
</feature>
<comment type="similarity">
    <text evidence="1">Belongs to the universal ribosomal protein uS9 family.</text>
</comment>
<dbReference type="GO" id="GO:0003735">
    <property type="term" value="F:structural constituent of ribosome"/>
    <property type="evidence" value="ECO:0007669"/>
    <property type="project" value="InterPro"/>
</dbReference>
<accession>A0A1F5FHT0</accession>
<evidence type="ECO:0000256" key="4">
    <source>
        <dbReference type="ARBA" id="ARBA00035259"/>
    </source>
</evidence>
<dbReference type="GO" id="GO:0003723">
    <property type="term" value="F:RNA binding"/>
    <property type="evidence" value="ECO:0007669"/>
    <property type="project" value="TreeGrafter"/>
</dbReference>
<evidence type="ECO:0000256" key="2">
    <source>
        <dbReference type="ARBA" id="ARBA00022980"/>
    </source>
</evidence>
<keyword evidence="2 7" id="KW-0689">Ribosomal protein</keyword>
<dbReference type="PANTHER" id="PTHR21569:SF1">
    <property type="entry name" value="SMALL RIBOSOMAL SUBUNIT PROTEIN US9M"/>
    <property type="match status" value="1"/>
</dbReference>
<dbReference type="InterPro" id="IPR000754">
    <property type="entry name" value="Ribosomal_uS9"/>
</dbReference>
<evidence type="ECO:0000256" key="6">
    <source>
        <dbReference type="SAM" id="MobiDB-lite"/>
    </source>
</evidence>
<feature type="compositionally biased region" description="Basic residues" evidence="6">
    <location>
        <begin position="121"/>
        <end position="130"/>
    </location>
</feature>
<comment type="caution">
    <text evidence="7">The sequence shown here is derived from an EMBL/GenBank/DDBJ whole genome shotgun (WGS) entry which is preliminary data.</text>
</comment>
<sequence length="130" mass="14446">MSFIAASGRRKTAVARVRLFEGKDEIIVNGKPISQYWPGELNKTAYEEPFKTTNTLNKYTATVKVAGSGTNSQMGAFLTAISKAISTLNVEQFRPTLKKRGFLTRDPRMKETRKIGAAHGARAKRQSPKR</sequence>
<evidence type="ECO:0000313" key="8">
    <source>
        <dbReference type="Proteomes" id="UP000176682"/>
    </source>
</evidence>
<dbReference type="GO" id="GO:0022627">
    <property type="term" value="C:cytosolic small ribosomal subunit"/>
    <property type="evidence" value="ECO:0007669"/>
    <property type="project" value="TreeGrafter"/>
</dbReference>
<organism evidence="7 8">
    <name type="scientific">Candidatus Collierbacteria bacterium RIFOXYB1_FULL_49_13</name>
    <dbReference type="NCBI Taxonomy" id="1817728"/>
    <lineage>
        <taxon>Bacteria</taxon>
        <taxon>Candidatus Collieribacteriota</taxon>
    </lineage>
</organism>